<organism evidence="1">
    <name type="scientific">marine sediment metagenome</name>
    <dbReference type="NCBI Taxonomy" id="412755"/>
    <lineage>
        <taxon>unclassified sequences</taxon>
        <taxon>metagenomes</taxon>
        <taxon>ecological metagenomes</taxon>
    </lineage>
</organism>
<protein>
    <recommendedName>
        <fullName evidence="2">Helix-turn-helix domain-containing protein</fullName>
    </recommendedName>
</protein>
<gene>
    <name evidence="1" type="ORF">S06H3_00998</name>
</gene>
<proteinExistence type="predicted"/>
<comment type="caution">
    <text evidence="1">The sequence shown here is derived from an EMBL/GenBank/DDBJ whole genome shotgun (WGS) entry which is preliminary data.</text>
</comment>
<dbReference type="AlphaFoldDB" id="X1LMJ5"/>
<name>X1LMJ5_9ZZZZ</name>
<evidence type="ECO:0008006" key="2">
    <source>
        <dbReference type="Google" id="ProtNLM"/>
    </source>
</evidence>
<accession>X1LMJ5</accession>
<dbReference type="EMBL" id="BARV01000227">
    <property type="protein sequence ID" value="GAH95363.1"/>
    <property type="molecule type" value="Genomic_DNA"/>
</dbReference>
<reference evidence="1" key="1">
    <citation type="journal article" date="2014" name="Front. Microbiol.">
        <title>High frequency of phylogenetically diverse reductive dehalogenase-homologous genes in deep subseafloor sedimentary metagenomes.</title>
        <authorList>
            <person name="Kawai M."/>
            <person name="Futagami T."/>
            <person name="Toyoda A."/>
            <person name="Takaki Y."/>
            <person name="Nishi S."/>
            <person name="Hori S."/>
            <person name="Arai W."/>
            <person name="Tsubouchi T."/>
            <person name="Morono Y."/>
            <person name="Uchiyama I."/>
            <person name="Ito T."/>
            <person name="Fujiyama A."/>
            <person name="Inagaki F."/>
            <person name="Takami H."/>
        </authorList>
    </citation>
    <scope>NUCLEOTIDE SEQUENCE</scope>
    <source>
        <strain evidence="1">Expedition CK06-06</strain>
    </source>
</reference>
<sequence>MPVEYLNVADAADHAGVCRPTVYCWIDDGVFVDGVLLYLPVSVFSRVYHINIDELDHFLDLLGYEYEDESEPNDNNL</sequence>
<evidence type="ECO:0000313" key="1">
    <source>
        <dbReference type="EMBL" id="GAH95363.1"/>
    </source>
</evidence>